<accession>A0ABD0M647</accession>
<feature type="region of interest" description="Disordered" evidence="2">
    <location>
        <begin position="259"/>
        <end position="288"/>
    </location>
</feature>
<protein>
    <submittedName>
        <fullName evidence="3">Uncharacterized protein</fullName>
    </submittedName>
</protein>
<reference evidence="3 4" key="1">
    <citation type="journal article" date="2023" name="Sci. Data">
        <title>Genome assembly of the Korean intertidal mud-creeper Batillaria attramentaria.</title>
        <authorList>
            <person name="Patra A.K."/>
            <person name="Ho P.T."/>
            <person name="Jun S."/>
            <person name="Lee S.J."/>
            <person name="Kim Y."/>
            <person name="Won Y.J."/>
        </authorList>
    </citation>
    <scope>NUCLEOTIDE SEQUENCE [LARGE SCALE GENOMIC DNA]</scope>
    <source>
        <strain evidence="3">Wonlab-2016</strain>
    </source>
</reference>
<evidence type="ECO:0000313" key="3">
    <source>
        <dbReference type="EMBL" id="KAK7507425.1"/>
    </source>
</evidence>
<feature type="region of interest" description="Disordered" evidence="2">
    <location>
        <begin position="316"/>
        <end position="381"/>
    </location>
</feature>
<gene>
    <name evidence="3" type="ORF">BaRGS_00001360</name>
</gene>
<keyword evidence="4" id="KW-1185">Reference proteome</keyword>
<dbReference type="Proteomes" id="UP001519460">
    <property type="component" value="Unassembled WGS sequence"/>
</dbReference>
<evidence type="ECO:0000256" key="1">
    <source>
        <dbReference type="SAM" id="Coils"/>
    </source>
</evidence>
<feature type="compositionally biased region" description="Basic residues" evidence="2">
    <location>
        <begin position="333"/>
        <end position="349"/>
    </location>
</feature>
<feature type="compositionally biased region" description="Polar residues" evidence="2">
    <location>
        <begin position="168"/>
        <end position="180"/>
    </location>
</feature>
<evidence type="ECO:0000313" key="4">
    <source>
        <dbReference type="Proteomes" id="UP001519460"/>
    </source>
</evidence>
<name>A0ABD0M647_9CAEN</name>
<feature type="compositionally biased region" description="Polar residues" evidence="2">
    <location>
        <begin position="367"/>
        <end position="376"/>
    </location>
</feature>
<keyword evidence="1" id="KW-0175">Coiled coil</keyword>
<organism evidence="3 4">
    <name type="scientific">Batillaria attramentaria</name>
    <dbReference type="NCBI Taxonomy" id="370345"/>
    <lineage>
        <taxon>Eukaryota</taxon>
        <taxon>Metazoa</taxon>
        <taxon>Spiralia</taxon>
        <taxon>Lophotrochozoa</taxon>
        <taxon>Mollusca</taxon>
        <taxon>Gastropoda</taxon>
        <taxon>Caenogastropoda</taxon>
        <taxon>Sorbeoconcha</taxon>
        <taxon>Cerithioidea</taxon>
        <taxon>Batillariidae</taxon>
        <taxon>Batillaria</taxon>
    </lineage>
</organism>
<dbReference type="AlphaFoldDB" id="A0ABD0M647"/>
<feature type="region of interest" description="Disordered" evidence="2">
    <location>
        <begin position="1"/>
        <end position="64"/>
    </location>
</feature>
<feature type="compositionally biased region" description="Basic and acidic residues" evidence="2">
    <location>
        <begin position="350"/>
        <end position="362"/>
    </location>
</feature>
<sequence>MVQGRDLKKPYSAMAASQAYRWPSSRPRPCTTGRLMEKPGHATATQRSHEQAAWGEKPGGGGQHTQYIRRLADLRDELLNQEETALARALDRLRLHSINNRDAARYRLKIKDPSGNGEQPGKVGLTTPNGLSTPRPMMTTVEKFRQMRPQRRPPVIFPLQGKQIIETSPTTLNGSSSSLRHTVGEEPTLRSEPTSVRVEETVRTNLQRLIQPTSSIPNIGRKAIRQQESLELKTQSLQNMRNRVYKSTRHHLASPFMTQPAEEHDENGNCHSRPASDGEFQLSPHAYKLGPMTDGDRINMDKLNQYYYICCLPSTPSSRDTDRRSLSLSTPRQKQRPPRAGKLSQRPRRSKSERSSVGRPYHDSGIVVSSDQYSDSETPRHTRYRYSVDAGAERLTLPVIKSNGDSPTSDTHRVNGVDIYLPQHVRSPSPDTTPPDTERKRRHIVIDMPHIIFNAATPDISLDHRADNPSAPAGPGTLSKTLKQNEIRHRELQNLLEDVKELNKRTETLNTQCPTEAPSSVC</sequence>
<feature type="region of interest" description="Disordered" evidence="2">
    <location>
        <begin position="168"/>
        <end position="197"/>
    </location>
</feature>
<feature type="region of interest" description="Disordered" evidence="2">
    <location>
        <begin position="109"/>
        <end position="135"/>
    </location>
</feature>
<dbReference type="EMBL" id="JACVVK020000004">
    <property type="protein sequence ID" value="KAK7507425.1"/>
    <property type="molecule type" value="Genomic_DNA"/>
</dbReference>
<comment type="caution">
    <text evidence="3">The sequence shown here is derived from an EMBL/GenBank/DDBJ whole genome shotgun (WGS) entry which is preliminary data.</text>
</comment>
<evidence type="ECO:0000256" key="2">
    <source>
        <dbReference type="SAM" id="MobiDB-lite"/>
    </source>
</evidence>
<proteinExistence type="predicted"/>
<feature type="coiled-coil region" evidence="1">
    <location>
        <begin position="482"/>
        <end position="512"/>
    </location>
</feature>